<reference evidence="6 7" key="1">
    <citation type="journal article" date="2023" name="Microbiol. Spectr.">
        <title>Synergy between Genome Mining, Metabolomics, and Bioinformatics Uncovers Antibacterial Chlorinated Carbazole Alkaloids and Their Biosynthetic Gene Cluster from Streptomyces tubbatahanensis sp. nov., a Novel Actinomycete Isolated from Sulu Sea, Philippines.</title>
        <authorList>
            <person name="Tenebro C.P."/>
            <person name="Trono D.J.V.L."/>
            <person name="Balida L.A.P."/>
            <person name="Bayog L.K.A."/>
            <person name="Bruna J.R."/>
            <person name="Sabido E.M."/>
            <person name="Caspe D.P.C."/>
            <person name="de Los Santos E.L.C."/>
            <person name="Saludes J.P."/>
            <person name="Dalisay D.S."/>
        </authorList>
    </citation>
    <scope>NUCLEOTIDE SEQUENCE [LARGE SCALE GENOMIC DNA]</scope>
    <source>
        <strain evidence="6 7">DSD3025</strain>
    </source>
</reference>
<comment type="cofactor">
    <cofactor evidence="1">
        <name>NAD(+)</name>
        <dbReference type="ChEBI" id="CHEBI:57540"/>
    </cofactor>
</comment>
<dbReference type="SUPFAM" id="SSF51735">
    <property type="entry name" value="NAD(P)-binding Rossmann-fold domains"/>
    <property type="match status" value="1"/>
</dbReference>
<evidence type="ECO:0000256" key="4">
    <source>
        <dbReference type="ARBA" id="ARBA00023239"/>
    </source>
</evidence>
<keyword evidence="3" id="KW-0520">NAD</keyword>
<dbReference type="InterPro" id="IPR001509">
    <property type="entry name" value="Epimerase_deHydtase"/>
</dbReference>
<dbReference type="PANTHER" id="PTHR43078">
    <property type="entry name" value="UDP-GLUCURONIC ACID DECARBOXYLASE-RELATED"/>
    <property type="match status" value="1"/>
</dbReference>
<accession>A0ABY3XKX7</accession>
<evidence type="ECO:0000313" key="7">
    <source>
        <dbReference type="Proteomes" id="UP001202244"/>
    </source>
</evidence>
<dbReference type="EMBL" id="CP093846">
    <property type="protein sequence ID" value="UNS95081.1"/>
    <property type="molecule type" value="Genomic_DNA"/>
</dbReference>
<keyword evidence="7" id="KW-1185">Reference proteome</keyword>
<organism evidence="6 7">
    <name type="scientific">Streptomyces tubbatahanensis</name>
    <dbReference type="NCBI Taxonomy" id="2923272"/>
    <lineage>
        <taxon>Bacteria</taxon>
        <taxon>Bacillati</taxon>
        <taxon>Actinomycetota</taxon>
        <taxon>Actinomycetes</taxon>
        <taxon>Kitasatosporales</taxon>
        <taxon>Streptomycetaceae</taxon>
        <taxon>Streptomyces</taxon>
    </lineage>
</organism>
<gene>
    <name evidence="6" type="ORF">MMF93_00340</name>
</gene>
<feature type="domain" description="NAD-dependent epimerase/dehydratase" evidence="5">
    <location>
        <begin position="8"/>
        <end position="243"/>
    </location>
</feature>
<evidence type="ECO:0000259" key="5">
    <source>
        <dbReference type="Pfam" id="PF01370"/>
    </source>
</evidence>
<dbReference type="InterPro" id="IPR036291">
    <property type="entry name" value="NAD(P)-bd_dom_sf"/>
</dbReference>
<keyword evidence="2" id="KW-0210">Decarboxylase</keyword>
<evidence type="ECO:0000313" key="6">
    <source>
        <dbReference type="EMBL" id="UNS95081.1"/>
    </source>
</evidence>
<protein>
    <submittedName>
        <fullName evidence="6">SDR family oxidoreductase</fullName>
    </submittedName>
</protein>
<proteinExistence type="predicted"/>
<sequence>MKNKLRKVVVTGGAGFLGSHLCERLLREGDSVVCVDNFSTGNPDNVAHLLTNDRFRLLKWDICDGIDIEGPVDAIVHLASPASPMNYLRLPVETLRVGSAGTLAVLKLARNTNARIVYASSSEVYGDPLAHPQDEKYWGNVNPLGPRSVYDESKRFGEAAVAAYRREHGVDTCIVRLFNTYGPRMQPDDGRMVPNFVLQALAGKPLTIYGSGRQTRSLCYVSDTVAALLRALRSDHPGPLNLGNPTELTVLRVAELIRDLAGSSSELAFLPAMEDDPRLRRPDISLAREVLGWEPEVGLREGLTEVIASFRDPRAARIDTPRVTEA</sequence>
<dbReference type="PANTHER" id="PTHR43078:SF6">
    <property type="entry name" value="UDP-GLUCURONIC ACID DECARBOXYLASE 1"/>
    <property type="match status" value="1"/>
</dbReference>
<dbReference type="CDD" id="cd05230">
    <property type="entry name" value="UGD_SDR_e"/>
    <property type="match status" value="1"/>
</dbReference>
<evidence type="ECO:0000256" key="2">
    <source>
        <dbReference type="ARBA" id="ARBA00022793"/>
    </source>
</evidence>
<dbReference type="Pfam" id="PF01370">
    <property type="entry name" value="Epimerase"/>
    <property type="match status" value="1"/>
</dbReference>
<evidence type="ECO:0000256" key="1">
    <source>
        <dbReference type="ARBA" id="ARBA00001911"/>
    </source>
</evidence>
<keyword evidence="4" id="KW-0456">Lyase</keyword>
<evidence type="ECO:0000256" key="3">
    <source>
        <dbReference type="ARBA" id="ARBA00023027"/>
    </source>
</evidence>
<name>A0ABY3XKX7_9ACTN</name>
<dbReference type="Proteomes" id="UP001202244">
    <property type="component" value="Chromosome"/>
</dbReference>
<dbReference type="InterPro" id="IPR044516">
    <property type="entry name" value="UXS-like"/>
</dbReference>
<dbReference type="RefSeq" id="WP_242748448.1">
    <property type="nucleotide sequence ID" value="NZ_CP093846.1"/>
</dbReference>
<dbReference type="Gene3D" id="3.40.50.720">
    <property type="entry name" value="NAD(P)-binding Rossmann-like Domain"/>
    <property type="match status" value="1"/>
</dbReference>